<keyword evidence="2" id="KW-0378">Hydrolase</keyword>
<dbReference type="OrthoDB" id="5857104at2759"/>
<dbReference type="AlphaFoldDB" id="B7GBY1"/>
<dbReference type="KEGG" id="pti:PHATRDRAFT_16262"/>
<dbReference type="RefSeq" id="XP_002184529.1">
    <property type="nucleotide sequence ID" value="XM_002184493.1"/>
</dbReference>
<dbReference type="GO" id="GO:0042393">
    <property type="term" value="F:histone binding"/>
    <property type="evidence" value="ECO:0007669"/>
    <property type="project" value="TreeGrafter"/>
</dbReference>
<dbReference type="InterPro" id="IPR027417">
    <property type="entry name" value="P-loop_NTPase"/>
</dbReference>
<dbReference type="InParanoid" id="B7GBY1"/>
<dbReference type="InterPro" id="IPR000330">
    <property type="entry name" value="SNF2_N"/>
</dbReference>
<dbReference type="Gene3D" id="3.40.50.300">
    <property type="entry name" value="P-loop containing nucleotide triphosphate hydrolases"/>
    <property type="match status" value="1"/>
</dbReference>
<evidence type="ECO:0000256" key="3">
    <source>
        <dbReference type="ARBA" id="ARBA00023242"/>
    </source>
</evidence>
<proteinExistence type="predicted"/>
<dbReference type="InterPro" id="IPR049730">
    <property type="entry name" value="SNF2/RAD54-like_C"/>
</dbReference>
<dbReference type="EMBL" id="CM000626">
    <property type="protein sequence ID" value="EEC43928.1"/>
    <property type="molecule type" value="Genomic_DNA"/>
</dbReference>
<dbReference type="Proteomes" id="UP000000759">
    <property type="component" value="Chromosome 24"/>
</dbReference>
<keyword evidence="7" id="KW-1185">Reference proteome</keyword>
<evidence type="ECO:0000256" key="1">
    <source>
        <dbReference type="ARBA" id="ARBA00004123"/>
    </source>
</evidence>
<dbReference type="Pfam" id="PF00176">
    <property type="entry name" value="SNF2-rel_dom"/>
    <property type="match status" value="1"/>
</dbReference>
<reference evidence="6 7" key="1">
    <citation type="journal article" date="2008" name="Nature">
        <title>The Phaeodactylum genome reveals the evolutionary history of diatom genomes.</title>
        <authorList>
            <person name="Bowler C."/>
            <person name="Allen A.E."/>
            <person name="Badger J.H."/>
            <person name="Grimwood J."/>
            <person name="Jabbari K."/>
            <person name="Kuo A."/>
            <person name="Maheswari U."/>
            <person name="Martens C."/>
            <person name="Maumus F."/>
            <person name="Otillar R.P."/>
            <person name="Rayko E."/>
            <person name="Salamov A."/>
            <person name="Vandepoele K."/>
            <person name="Beszteri B."/>
            <person name="Gruber A."/>
            <person name="Heijde M."/>
            <person name="Katinka M."/>
            <person name="Mock T."/>
            <person name="Valentin K."/>
            <person name="Verret F."/>
            <person name="Berges J.A."/>
            <person name="Brownlee C."/>
            <person name="Cadoret J.P."/>
            <person name="Chiovitti A."/>
            <person name="Choi C.J."/>
            <person name="Coesel S."/>
            <person name="De Martino A."/>
            <person name="Detter J.C."/>
            <person name="Durkin C."/>
            <person name="Falciatore A."/>
            <person name="Fournet J."/>
            <person name="Haruta M."/>
            <person name="Huysman M.J."/>
            <person name="Jenkins B.D."/>
            <person name="Jiroutova K."/>
            <person name="Jorgensen R.E."/>
            <person name="Joubert Y."/>
            <person name="Kaplan A."/>
            <person name="Kroger N."/>
            <person name="Kroth P.G."/>
            <person name="La Roche J."/>
            <person name="Lindquist E."/>
            <person name="Lommer M."/>
            <person name="Martin-Jezequel V."/>
            <person name="Lopez P.J."/>
            <person name="Lucas S."/>
            <person name="Mangogna M."/>
            <person name="McGinnis K."/>
            <person name="Medlin L.K."/>
            <person name="Montsant A."/>
            <person name="Oudot-Le Secq M.P."/>
            <person name="Napoli C."/>
            <person name="Obornik M."/>
            <person name="Parker M.S."/>
            <person name="Petit J.L."/>
            <person name="Porcel B.M."/>
            <person name="Poulsen N."/>
            <person name="Robison M."/>
            <person name="Rychlewski L."/>
            <person name="Rynearson T.A."/>
            <person name="Schmutz J."/>
            <person name="Shapiro H."/>
            <person name="Siaut M."/>
            <person name="Stanley M."/>
            <person name="Sussman M.R."/>
            <person name="Taylor A.R."/>
            <person name="Vardi A."/>
            <person name="von Dassow P."/>
            <person name="Vyverman W."/>
            <person name="Willis A."/>
            <person name="Wyrwicz L.S."/>
            <person name="Rokhsar D.S."/>
            <person name="Weissenbach J."/>
            <person name="Armbrust E.V."/>
            <person name="Green B.R."/>
            <person name="Van de Peer Y."/>
            <person name="Grigoriev I.V."/>
        </authorList>
    </citation>
    <scope>NUCLEOTIDE SEQUENCE [LARGE SCALE GENOMIC DNA]</scope>
    <source>
        <strain evidence="6 7">CCAP 1055/1</strain>
    </source>
</reference>
<protein>
    <submittedName>
        <fullName evidence="6">Uncharacterized protein</fullName>
    </submittedName>
</protein>
<sequence length="479" mass="54711">GFHLRSYQLEGVNWLLFNWWNKRSCILADEMGLGKTIQSAAFLRGLQSLPATQVQGPFLIVAPLSLVNQWQSELRSWAPDMNVVLYHGSADARDFLVQQEFYYTDQFVPKPTAVKLKKLNVTKFSVLITTYEVALKDVAVISKIRWRVLIVDEAHRLKNSKARLFEELAMVPREHCVLLTGTPIANATEELWALLHFANPSVFDDKDSFLEKFGEMTDAAQVNELHNLLKPYLLRRVKEDVEKSLPPKEETILEVSLTPIQKTFYKAIYERNTSFLFKGTKPSNAPSLMNVMMELRKCCNHPYLVKGAEDRILNEAAAKQLVKSSGKMVLMEKLLQKLFDGGHKVLVFSQMVRVLDLLEELLKLKRYKYERLDGSTTSSARLSAVDRFNRKSCQRFVMLLSTRAGGLGLNLTAADIVIIFDSDWNPQNDLQAMARAHRIGQTRAVRVYRLLTAKTYEMHMFHSASLKLGLERAVLSQNR</sequence>
<comment type="subcellular location">
    <subcellularLocation>
        <location evidence="1">Nucleus</location>
    </subcellularLocation>
</comment>
<dbReference type="GO" id="GO:0003677">
    <property type="term" value="F:DNA binding"/>
    <property type="evidence" value="ECO:0007669"/>
    <property type="project" value="TreeGrafter"/>
</dbReference>
<organism evidence="6 7">
    <name type="scientific">Phaeodactylum tricornutum (strain CCAP 1055/1)</name>
    <dbReference type="NCBI Taxonomy" id="556484"/>
    <lineage>
        <taxon>Eukaryota</taxon>
        <taxon>Sar</taxon>
        <taxon>Stramenopiles</taxon>
        <taxon>Ochrophyta</taxon>
        <taxon>Bacillariophyta</taxon>
        <taxon>Bacillariophyceae</taxon>
        <taxon>Bacillariophycidae</taxon>
        <taxon>Naviculales</taxon>
        <taxon>Phaeodactylaceae</taxon>
        <taxon>Phaeodactylum</taxon>
    </lineage>
</organism>
<dbReference type="PANTHER" id="PTHR45623">
    <property type="entry name" value="CHROMODOMAIN-HELICASE-DNA-BINDING PROTEIN 3-RELATED-RELATED"/>
    <property type="match status" value="1"/>
</dbReference>
<dbReference type="GO" id="GO:0003682">
    <property type="term" value="F:chromatin binding"/>
    <property type="evidence" value="ECO:0007669"/>
    <property type="project" value="TreeGrafter"/>
</dbReference>
<dbReference type="GO" id="GO:0140658">
    <property type="term" value="F:ATP-dependent chromatin remodeler activity"/>
    <property type="evidence" value="ECO:0007669"/>
    <property type="project" value="TreeGrafter"/>
</dbReference>
<dbReference type="InterPro" id="IPR038718">
    <property type="entry name" value="SNF2-like_sf"/>
</dbReference>
<dbReference type="PROSITE" id="PS51194">
    <property type="entry name" value="HELICASE_CTER"/>
    <property type="match status" value="1"/>
</dbReference>
<gene>
    <name evidence="6" type="ORF">PHATRDRAFT_16262</name>
</gene>
<feature type="non-terminal residue" evidence="6">
    <location>
        <position position="1"/>
    </location>
</feature>
<keyword evidence="3" id="KW-0539">Nucleus</keyword>
<dbReference type="eggNOG" id="KOG0384">
    <property type="taxonomic scope" value="Eukaryota"/>
</dbReference>
<feature type="non-terminal residue" evidence="6">
    <location>
        <position position="479"/>
    </location>
</feature>
<evidence type="ECO:0000313" key="7">
    <source>
        <dbReference type="Proteomes" id="UP000000759"/>
    </source>
</evidence>
<dbReference type="SMART" id="SM00490">
    <property type="entry name" value="HELICc"/>
    <property type="match status" value="1"/>
</dbReference>
<dbReference type="PROSITE" id="PS51192">
    <property type="entry name" value="HELICASE_ATP_BIND_1"/>
    <property type="match status" value="1"/>
</dbReference>
<dbReference type="Gene3D" id="3.40.50.10810">
    <property type="entry name" value="Tandem AAA-ATPase domain"/>
    <property type="match status" value="1"/>
</dbReference>
<evidence type="ECO:0000313" key="6">
    <source>
        <dbReference type="EMBL" id="EEC43928.1"/>
    </source>
</evidence>
<reference evidence="7" key="2">
    <citation type="submission" date="2008-08" db="EMBL/GenBank/DDBJ databases">
        <authorList>
            <consortium name="Diatom Consortium"/>
            <person name="Grigoriev I."/>
            <person name="Grimwood J."/>
            <person name="Kuo A."/>
            <person name="Otillar R.P."/>
            <person name="Salamov A."/>
            <person name="Detter J.C."/>
            <person name="Lindquist E."/>
            <person name="Shapiro H."/>
            <person name="Lucas S."/>
            <person name="Glavina del Rio T."/>
            <person name="Pitluck S."/>
            <person name="Rokhsar D."/>
            <person name="Bowler C."/>
        </authorList>
    </citation>
    <scope>GENOME REANNOTATION</scope>
    <source>
        <strain evidence="7">CCAP 1055/1</strain>
    </source>
</reference>
<dbReference type="Pfam" id="PF00271">
    <property type="entry name" value="Helicase_C"/>
    <property type="match status" value="1"/>
</dbReference>
<feature type="domain" description="Helicase ATP-binding" evidence="4">
    <location>
        <begin position="16"/>
        <end position="201"/>
    </location>
</feature>
<accession>B7GBY1</accession>
<dbReference type="SMART" id="SM00487">
    <property type="entry name" value="DEXDc"/>
    <property type="match status" value="1"/>
</dbReference>
<dbReference type="HOGENOM" id="CLU_229313_0_0_1"/>
<dbReference type="InterPro" id="IPR014001">
    <property type="entry name" value="Helicase_ATP-bd"/>
</dbReference>
<dbReference type="SUPFAM" id="SSF52540">
    <property type="entry name" value="P-loop containing nucleoside triphosphate hydrolases"/>
    <property type="match status" value="2"/>
</dbReference>
<dbReference type="GO" id="GO:0016887">
    <property type="term" value="F:ATP hydrolysis activity"/>
    <property type="evidence" value="ECO:0007669"/>
    <property type="project" value="TreeGrafter"/>
</dbReference>
<evidence type="ECO:0000256" key="2">
    <source>
        <dbReference type="ARBA" id="ARBA00022801"/>
    </source>
</evidence>
<dbReference type="GO" id="GO:0005634">
    <property type="term" value="C:nucleus"/>
    <property type="evidence" value="ECO:0007669"/>
    <property type="project" value="UniProtKB-SubCell"/>
</dbReference>
<dbReference type="PANTHER" id="PTHR45623:SF11">
    <property type="entry name" value="KISMET, ISOFORM C"/>
    <property type="match status" value="1"/>
</dbReference>
<name>B7GBY1_PHATC</name>
<dbReference type="PaxDb" id="2850-Phatr16262"/>
<dbReference type="CDD" id="cd18793">
    <property type="entry name" value="SF2_C_SNF"/>
    <property type="match status" value="1"/>
</dbReference>
<dbReference type="STRING" id="556484.B7GBY1"/>
<dbReference type="GO" id="GO:0005524">
    <property type="term" value="F:ATP binding"/>
    <property type="evidence" value="ECO:0007669"/>
    <property type="project" value="InterPro"/>
</dbReference>
<feature type="domain" description="Helicase C-terminal" evidence="5">
    <location>
        <begin position="330"/>
        <end position="479"/>
    </location>
</feature>
<dbReference type="GO" id="GO:0000785">
    <property type="term" value="C:chromatin"/>
    <property type="evidence" value="ECO:0007669"/>
    <property type="project" value="TreeGrafter"/>
</dbReference>
<evidence type="ECO:0000259" key="4">
    <source>
        <dbReference type="PROSITE" id="PS51192"/>
    </source>
</evidence>
<dbReference type="GeneID" id="7198463"/>
<dbReference type="FunCoup" id="B7GBY1">
    <property type="interactions" value="98"/>
</dbReference>
<evidence type="ECO:0000259" key="5">
    <source>
        <dbReference type="PROSITE" id="PS51194"/>
    </source>
</evidence>
<dbReference type="InterPro" id="IPR001650">
    <property type="entry name" value="Helicase_C-like"/>
</dbReference>